<organism evidence="2 3">
    <name type="scientific">Agrobacterium salinitolerans</name>
    <dbReference type="NCBI Taxonomy" id="1183413"/>
    <lineage>
        <taxon>Bacteria</taxon>
        <taxon>Pseudomonadati</taxon>
        <taxon>Pseudomonadota</taxon>
        <taxon>Alphaproteobacteria</taxon>
        <taxon>Hyphomicrobiales</taxon>
        <taxon>Rhizobiaceae</taxon>
        <taxon>Rhizobium/Agrobacterium group</taxon>
        <taxon>Agrobacterium</taxon>
    </lineage>
</organism>
<dbReference type="NCBIfam" id="TIGR01167">
    <property type="entry name" value="LPXTG_anchor"/>
    <property type="match status" value="1"/>
</dbReference>
<accession>A0ABY3BRV9</accession>
<keyword evidence="1" id="KW-1133">Transmembrane helix</keyword>
<evidence type="ECO:0000313" key="2">
    <source>
        <dbReference type="EMBL" id="TRA94111.1"/>
    </source>
</evidence>
<keyword evidence="3" id="KW-1185">Reference proteome</keyword>
<evidence type="ECO:0000256" key="1">
    <source>
        <dbReference type="SAM" id="Phobius"/>
    </source>
</evidence>
<sequence>MLDNLEGAFLCANDSFCRWRGRLPAHSGGKVHCGFADPVRNCITSSLLNSIFFSVARLAFISAAGFLLRKRRKAPRDQP</sequence>
<keyword evidence="1" id="KW-0472">Membrane</keyword>
<dbReference type="EMBL" id="SGNZ01000004">
    <property type="protein sequence ID" value="TRA94111.1"/>
    <property type="molecule type" value="Genomic_DNA"/>
</dbReference>
<name>A0ABY3BRV9_9HYPH</name>
<protein>
    <submittedName>
        <fullName evidence="2">LPXTG cell wall anchor domain-containing protein</fullName>
    </submittedName>
</protein>
<comment type="caution">
    <text evidence="2">The sequence shown here is derived from an EMBL/GenBank/DDBJ whole genome shotgun (WGS) entry which is preliminary data.</text>
</comment>
<keyword evidence="1" id="KW-0812">Transmembrane</keyword>
<proteinExistence type="predicted"/>
<dbReference type="Proteomes" id="UP000319481">
    <property type="component" value="Unassembled WGS sequence"/>
</dbReference>
<gene>
    <name evidence="2" type="ORF">EXN23_09110</name>
</gene>
<reference evidence="2 3" key="1">
    <citation type="journal article" date="2019" name="Appl. Microbiol. Biotechnol.">
        <title>Differential efficiency of wild type rhizogenic strains for rol gene transformation of plants.</title>
        <authorList>
            <person name="Desmet S."/>
            <person name="De Keyser E."/>
            <person name="Van Vaerenbergh J."/>
            <person name="Baeyen S."/>
            <person name="Van Huylenbroeck J."/>
            <person name="Geelen D."/>
            <person name="Dhooghe E."/>
        </authorList>
    </citation>
    <scope>NUCLEOTIDE SEQUENCE [LARGE SCALE GENOMIC DNA]</scope>
    <source>
        <strain evidence="2 3">GBBC3283</strain>
    </source>
</reference>
<evidence type="ECO:0000313" key="3">
    <source>
        <dbReference type="Proteomes" id="UP000319481"/>
    </source>
</evidence>
<feature type="transmembrane region" description="Helical" evidence="1">
    <location>
        <begin position="47"/>
        <end position="68"/>
    </location>
</feature>